<dbReference type="Proteomes" id="UP001233172">
    <property type="component" value="Unassembled WGS sequence"/>
</dbReference>
<evidence type="ECO:0000313" key="2">
    <source>
        <dbReference type="Proteomes" id="UP001233172"/>
    </source>
</evidence>
<proteinExistence type="predicted"/>
<dbReference type="AlphaFoldDB" id="A0AAD8EW83"/>
<keyword evidence="2" id="KW-1185">Reference proteome</keyword>
<organism evidence="1 2">
    <name type="scientific">Biomphalaria pfeifferi</name>
    <name type="common">Bloodfluke planorb</name>
    <name type="synonym">Freshwater snail</name>
    <dbReference type="NCBI Taxonomy" id="112525"/>
    <lineage>
        <taxon>Eukaryota</taxon>
        <taxon>Metazoa</taxon>
        <taxon>Spiralia</taxon>
        <taxon>Lophotrochozoa</taxon>
        <taxon>Mollusca</taxon>
        <taxon>Gastropoda</taxon>
        <taxon>Heterobranchia</taxon>
        <taxon>Euthyneura</taxon>
        <taxon>Panpulmonata</taxon>
        <taxon>Hygrophila</taxon>
        <taxon>Lymnaeoidea</taxon>
        <taxon>Planorbidae</taxon>
        <taxon>Biomphalaria</taxon>
    </lineage>
</organism>
<gene>
    <name evidence="1" type="ORF">Bpfe_028790</name>
</gene>
<dbReference type="EMBL" id="JASAOG010000262">
    <property type="protein sequence ID" value="KAK0041748.1"/>
    <property type="molecule type" value="Genomic_DNA"/>
</dbReference>
<evidence type="ECO:0000313" key="1">
    <source>
        <dbReference type="EMBL" id="KAK0041748.1"/>
    </source>
</evidence>
<reference evidence="1" key="2">
    <citation type="submission" date="2023-04" db="EMBL/GenBank/DDBJ databases">
        <authorList>
            <person name="Bu L."/>
            <person name="Lu L."/>
            <person name="Laidemitt M.R."/>
            <person name="Zhang S.M."/>
            <person name="Mutuku M."/>
            <person name="Mkoji G."/>
            <person name="Steinauer M."/>
            <person name="Loker E.S."/>
        </authorList>
    </citation>
    <scope>NUCLEOTIDE SEQUENCE</scope>
    <source>
        <strain evidence="1">KasaAsao</strain>
        <tissue evidence="1">Whole Snail</tissue>
    </source>
</reference>
<comment type="caution">
    <text evidence="1">The sequence shown here is derived from an EMBL/GenBank/DDBJ whole genome shotgun (WGS) entry which is preliminary data.</text>
</comment>
<sequence>NGNYALEPKSGKPSIELLKPPFHFIFITTYNFPNFASPLSCQLALSHSNLIWIFGCWCGLCRH</sequence>
<name>A0AAD8EW83_BIOPF</name>
<feature type="non-terminal residue" evidence="1">
    <location>
        <position position="1"/>
    </location>
</feature>
<reference evidence="1" key="1">
    <citation type="journal article" date="2023" name="PLoS Negl. Trop. Dis.">
        <title>A genome sequence for Biomphalaria pfeifferi, the major vector snail for the human-infecting parasite Schistosoma mansoni.</title>
        <authorList>
            <person name="Bu L."/>
            <person name="Lu L."/>
            <person name="Laidemitt M.R."/>
            <person name="Zhang S.M."/>
            <person name="Mutuku M."/>
            <person name="Mkoji G."/>
            <person name="Steinauer M."/>
            <person name="Loker E.S."/>
        </authorList>
    </citation>
    <scope>NUCLEOTIDE SEQUENCE</scope>
    <source>
        <strain evidence="1">KasaAsao</strain>
    </source>
</reference>
<protein>
    <submittedName>
        <fullName evidence="1">Uncharacterized protein</fullName>
    </submittedName>
</protein>
<accession>A0AAD8EW83</accession>